<dbReference type="EMBL" id="HBUF01342150">
    <property type="protein sequence ID" value="CAG6705005.1"/>
    <property type="molecule type" value="Transcribed_RNA"/>
</dbReference>
<keyword evidence="2" id="KW-0472">Membrane</keyword>
<dbReference type="Gene3D" id="1.10.510.10">
    <property type="entry name" value="Transferase(Phosphotransferase) domain 1"/>
    <property type="match status" value="1"/>
</dbReference>
<dbReference type="EMBL" id="HBUF01578419">
    <property type="protein sequence ID" value="CAG6769274.1"/>
    <property type="molecule type" value="Transcribed_RNA"/>
</dbReference>
<feature type="compositionally biased region" description="Polar residues" evidence="1">
    <location>
        <begin position="381"/>
        <end position="391"/>
    </location>
</feature>
<feature type="compositionally biased region" description="Acidic residues" evidence="1">
    <location>
        <begin position="392"/>
        <end position="423"/>
    </location>
</feature>
<sequence length="472" mass="54024">MKEEIRLDPGYSSVFTYGLNMAAFAVSGVALIAFFAYWIRKACRHIGRYEYTALEAESNSHELERKSRERAHSACLQYLKFCPRYGLVQHLNDIGSRVDKHWFVVRDTSVKTERLLTLTPRSIQCVINNDSDTRKSIMDLFLALQHPYIYPVLDLEFVEDAARDRAYNILVIPFNSKGSLKDLIYKSCWHNDWADKYGRRSDGLPLSQVQRLGRQILEALVFLKERGFPPCCHLHTGNIILQNGVARLSGLENALMGYTSRIQPMICKSHHVIADSTSTDIICFGHVLFEMSAGYELTTPHPNSENLHDIAHYPQVAEILDMIFHQETVPRVQDLLLLDFFRHIDLREMRTTSLPHMFQAKLTPAALKLLSIATKHNTDFLSSAKGDTTSSENEDGETESNTKEDEDEFEDEEEEEEVEDEYCMESKSMRSKEGDGISTKKALKEEHRSLSLHTLDQQQMFIPLSVQPISAR</sequence>
<organism evidence="3">
    <name type="scientific">Cacopsylla melanoneura</name>
    <dbReference type="NCBI Taxonomy" id="428564"/>
    <lineage>
        <taxon>Eukaryota</taxon>
        <taxon>Metazoa</taxon>
        <taxon>Ecdysozoa</taxon>
        <taxon>Arthropoda</taxon>
        <taxon>Hexapoda</taxon>
        <taxon>Insecta</taxon>
        <taxon>Pterygota</taxon>
        <taxon>Neoptera</taxon>
        <taxon>Paraneoptera</taxon>
        <taxon>Hemiptera</taxon>
        <taxon>Sternorrhyncha</taxon>
        <taxon>Psylloidea</taxon>
        <taxon>Psyllidae</taxon>
        <taxon>Psyllinae</taxon>
        <taxon>Cacopsylla</taxon>
    </lineage>
</organism>
<proteinExistence type="predicted"/>
<dbReference type="SUPFAM" id="SSF56112">
    <property type="entry name" value="Protein kinase-like (PK-like)"/>
    <property type="match status" value="1"/>
</dbReference>
<reference evidence="3" key="1">
    <citation type="submission" date="2021-05" db="EMBL/GenBank/DDBJ databases">
        <authorList>
            <person name="Alioto T."/>
            <person name="Alioto T."/>
            <person name="Gomez Garrido J."/>
        </authorList>
    </citation>
    <scope>NUCLEOTIDE SEQUENCE</scope>
</reference>
<dbReference type="InterPro" id="IPR011009">
    <property type="entry name" value="Kinase-like_dom_sf"/>
</dbReference>
<evidence type="ECO:0000256" key="2">
    <source>
        <dbReference type="SAM" id="Phobius"/>
    </source>
</evidence>
<protein>
    <submittedName>
        <fullName evidence="3">Slowpoke-binding protein</fullName>
    </submittedName>
</protein>
<name>A0A8D8R939_9HEMI</name>
<feature type="transmembrane region" description="Helical" evidence="2">
    <location>
        <begin position="17"/>
        <end position="39"/>
    </location>
</feature>
<dbReference type="EMBL" id="HBUF01342151">
    <property type="protein sequence ID" value="CAG6705007.1"/>
    <property type="molecule type" value="Transcribed_RNA"/>
</dbReference>
<keyword evidence="2" id="KW-1133">Transmembrane helix</keyword>
<dbReference type="EMBL" id="HBUF01139241">
    <property type="protein sequence ID" value="CAG6645961.1"/>
    <property type="molecule type" value="Transcribed_RNA"/>
</dbReference>
<keyword evidence="2" id="KW-0812">Transmembrane</keyword>
<dbReference type="AlphaFoldDB" id="A0A8D8R939"/>
<evidence type="ECO:0000313" key="3">
    <source>
        <dbReference type="EMBL" id="CAG6645961.1"/>
    </source>
</evidence>
<evidence type="ECO:0000256" key="1">
    <source>
        <dbReference type="SAM" id="MobiDB-lite"/>
    </source>
</evidence>
<dbReference type="EMBL" id="HBUF01210052">
    <property type="protein sequence ID" value="CAG6665259.1"/>
    <property type="molecule type" value="Transcribed_RNA"/>
</dbReference>
<feature type="region of interest" description="Disordered" evidence="1">
    <location>
        <begin position="381"/>
        <end position="445"/>
    </location>
</feature>
<accession>A0A8D8R939</accession>